<dbReference type="EMBL" id="HG996471">
    <property type="protein sequence ID" value="CAG1847083.1"/>
    <property type="molecule type" value="Genomic_DNA"/>
</dbReference>
<proteinExistence type="predicted"/>
<gene>
    <name evidence="1" type="ORF">GSMUA_168780.1</name>
</gene>
<name>A0A8D7ACJ4_MUSAM</name>
<protein>
    <submittedName>
        <fullName evidence="1">(wild Malaysian banana) hypothetical protein</fullName>
    </submittedName>
</protein>
<accession>A0A8D7ACJ4</accession>
<reference evidence="1" key="1">
    <citation type="submission" date="2021-03" db="EMBL/GenBank/DDBJ databases">
        <authorList>
            <consortium name="Genoscope - CEA"/>
            <person name="William W."/>
        </authorList>
    </citation>
    <scope>NUCLEOTIDE SEQUENCE</scope>
    <source>
        <strain evidence="1">Doubled-haploid Pahang</strain>
    </source>
</reference>
<evidence type="ECO:0000313" key="1">
    <source>
        <dbReference type="EMBL" id="CAG1847083.1"/>
    </source>
</evidence>
<dbReference type="AlphaFoldDB" id="A0A8D7ACJ4"/>
<organism evidence="1">
    <name type="scientific">Musa acuminata subsp. malaccensis</name>
    <name type="common">Wild banana</name>
    <name type="synonym">Musa malaccensis</name>
    <dbReference type="NCBI Taxonomy" id="214687"/>
    <lineage>
        <taxon>Eukaryota</taxon>
        <taxon>Viridiplantae</taxon>
        <taxon>Streptophyta</taxon>
        <taxon>Embryophyta</taxon>
        <taxon>Tracheophyta</taxon>
        <taxon>Spermatophyta</taxon>
        <taxon>Magnoliopsida</taxon>
        <taxon>Liliopsida</taxon>
        <taxon>Zingiberales</taxon>
        <taxon>Musaceae</taxon>
        <taxon>Musa</taxon>
    </lineage>
</organism>
<sequence length="95" mass="11704">MRFFWHDIKNCVNDFLLHLDIYIKWLFSNLWTEEFFFFFFFFFFAQSVQRLFLSHRFYQSSNLLFCLPLPSPYLHRCSITLLNSIRIEIDVKEGG</sequence>